<protein>
    <submittedName>
        <fullName evidence="2">Uncharacterized protein</fullName>
    </submittedName>
</protein>
<dbReference type="AlphaFoldDB" id="A0A5R9E0X0"/>
<gene>
    <name evidence="2" type="ORF">FEZ33_04810</name>
</gene>
<keyword evidence="1" id="KW-0812">Transmembrane</keyword>
<reference evidence="2 3" key="1">
    <citation type="submission" date="2019-05" db="EMBL/GenBank/DDBJ databases">
        <title>The metagenome of a microbial culture collection derived from dairy environment covers the genomic content of the human microbiome.</title>
        <authorList>
            <person name="Roder T."/>
            <person name="Wuthrich D."/>
            <person name="Sattari Z."/>
            <person name="Von Ah U."/>
            <person name="Bar C."/>
            <person name="Ronchi F."/>
            <person name="Macpherson A.J."/>
            <person name="Ganal-Vonarburg S.C."/>
            <person name="Bruggmann R."/>
            <person name="Vergeres G."/>
        </authorList>
    </citation>
    <scope>NUCLEOTIDE SEQUENCE [LARGE SCALE GENOMIC DNA]</scope>
    <source>
        <strain evidence="2 3">FAM 24227</strain>
    </source>
</reference>
<dbReference type="RefSeq" id="WP_138404269.1">
    <property type="nucleotide sequence ID" value="NZ_VBSP01000012.1"/>
</dbReference>
<keyword evidence="1" id="KW-1133">Transmembrane helix</keyword>
<organism evidence="2 3">
    <name type="scientific">Ruoffia tabacinasalis</name>
    <dbReference type="NCBI Taxonomy" id="87458"/>
    <lineage>
        <taxon>Bacteria</taxon>
        <taxon>Bacillati</taxon>
        <taxon>Bacillota</taxon>
        <taxon>Bacilli</taxon>
        <taxon>Lactobacillales</taxon>
        <taxon>Aerococcaceae</taxon>
        <taxon>Ruoffia</taxon>
    </lineage>
</organism>
<comment type="caution">
    <text evidence="2">The sequence shown here is derived from an EMBL/GenBank/DDBJ whole genome shotgun (WGS) entry which is preliminary data.</text>
</comment>
<dbReference type="Proteomes" id="UP000306420">
    <property type="component" value="Unassembled WGS sequence"/>
</dbReference>
<keyword evidence="1" id="KW-0472">Membrane</keyword>
<evidence type="ECO:0000313" key="3">
    <source>
        <dbReference type="Proteomes" id="UP000306420"/>
    </source>
</evidence>
<evidence type="ECO:0000313" key="2">
    <source>
        <dbReference type="EMBL" id="TLQ41671.1"/>
    </source>
</evidence>
<feature type="transmembrane region" description="Helical" evidence="1">
    <location>
        <begin position="102"/>
        <end position="123"/>
    </location>
</feature>
<feature type="transmembrane region" description="Helical" evidence="1">
    <location>
        <begin position="68"/>
        <end position="90"/>
    </location>
</feature>
<dbReference type="OrthoDB" id="2389766at2"/>
<accession>A0A5R9E0X0</accession>
<evidence type="ECO:0000256" key="1">
    <source>
        <dbReference type="SAM" id="Phobius"/>
    </source>
</evidence>
<name>A0A5R9E0X0_9LACT</name>
<sequence>MAIKITRRTGWLFNMGAKLNIKINGEVVGKLADNSSINIDISTPEVQLQVSQFGGLRSNKLPIFDGDIVTITASPFSSFSFLAIILLMLISGSLSETHWTRYLATIALLGYGISHFMIPGYHYRLSKRHL</sequence>
<proteinExistence type="predicted"/>
<dbReference type="EMBL" id="VBSP01000012">
    <property type="protein sequence ID" value="TLQ41671.1"/>
    <property type="molecule type" value="Genomic_DNA"/>
</dbReference>